<feature type="binding site" evidence="14">
    <location>
        <position position="43"/>
    </location>
    <ligand>
        <name>Mg(2+)</name>
        <dbReference type="ChEBI" id="CHEBI:18420"/>
        <label>2</label>
    </ligand>
</feature>
<comment type="similarity">
    <text evidence="14 15">Belongs to the DHBP synthase family.</text>
</comment>
<keyword evidence="17" id="KW-1185">Reference proteome</keyword>
<dbReference type="Proteomes" id="UP000186141">
    <property type="component" value="Unassembled WGS sequence"/>
</dbReference>
<evidence type="ECO:0000256" key="2">
    <source>
        <dbReference type="ARBA" id="ARBA00001936"/>
    </source>
</evidence>
<dbReference type="HAMAP" id="MF_00180">
    <property type="entry name" value="RibB"/>
    <property type="match status" value="1"/>
</dbReference>
<dbReference type="AlphaFoldDB" id="A0A1N7ND39"/>
<evidence type="ECO:0000256" key="1">
    <source>
        <dbReference type="ARBA" id="ARBA00000141"/>
    </source>
</evidence>
<feature type="binding site" evidence="14">
    <location>
        <position position="158"/>
    </location>
    <ligand>
        <name>Mg(2+)</name>
        <dbReference type="ChEBI" id="CHEBI:18420"/>
        <label>2</label>
    </ligand>
</feature>
<evidence type="ECO:0000256" key="12">
    <source>
        <dbReference type="ARBA" id="ARBA00023211"/>
    </source>
</evidence>
<keyword evidence="13 14" id="KW-0456">Lyase</keyword>
<comment type="similarity">
    <text evidence="6">In the C-terminal section; belongs to the GTP cyclohydrolase II family.</text>
</comment>
<dbReference type="Pfam" id="PF00926">
    <property type="entry name" value="DHBP_synthase"/>
    <property type="match status" value="1"/>
</dbReference>
<evidence type="ECO:0000256" key="15">
    <source>
        <dbReference type="RuleBase" id="RU003843"/>
    </source>
</evidence>
<dbReference type="GO" id="GO:0000287">
    <property type="term" value="F:magnesium ion binding"/>
    <property type="evidence" value="ECO:0007669"/>
    <property type="project" value="UniProtKB-UniRule"/>
</dbReference>
<feature type="binding site" evidence="14">
    <location>
        <position position="47"/>
    </location>
    <ligand>
        <name>D-ribulose 5-phosphate</name>
        <dbReference type="ChEBI" id="CHEBI:58121"/>
    </ligand>
</feature>
<dbReference type="GO" id="GO:0008686">
    <property type="term" value="F:3,4-dihydroxy-2-butanone-4-phosphate synthase activity"/>
    <property type="evidence" value="ECO:0007669"/>
    <property type="project" value="UniProtKB-UniRule"/>
</dbReference>
<protein>
    <recommendedName>
        <fullName evidence="8 14">3,4-dihydroxy-2-butanone 4-phosphate synthase</fullName>
        <shortName evidence="14 15">DHBP synthase</shortName>
        <ecNumber evidence="7 14">4.1.99.12</ecNumber>
    </recommendedName>
</protein>
<proteinExistence type="inferred from homology"/>
<organism evidence="16 17">
    <name type="scientific">Gemmobacter megaterium</name>
    <dbReference type="NCBI Taxonomy" id="1086013"/>
    <lineage>
        <taxon>Bacteria</taxon>
        <taxon>Pseudomonadati</taxon>
        <taxon>Pseudomonadota</taxon>
        <taxon>Alphaproteobacteria</taxon>
        <taxon>Rhodobacterales</taxon>
        <taxon>Paracoccaceae</taxon>
        <taxon>Gemmobacter</taxon>
    </lineage>
</organism>
<dbReference type="InterPro" id="IPR000422">
    <property type="entry name" value="DHBP_synthase_RibB"/>
</dbReference>
<evidence type="ECO:0000256" key="10">
    <source>
        <dbReference type="ARBA" id="ARBA00022723"/>
    </source>
</evidence>
<evidence type="ECO:0000256" key="7">
    <source>
        <dbReference type="ARBA" id="ARBA00012153"/>
    </source>
</evidence>
<dbReference type="InterPro" id="IPR017945">
    <property type="entry name" value="DHBP_synth_RibB-like_a/b_dom"/>
</dbReference>
<keyword evidence="10 14" id="KW-0479">Metal-binding</keyword>
<evidence type="ECO:0000256" key="13">
    <source>
        <dbReference type="ARBA" id="ARBA00023239"/>
    </source>
</evidence>
<feature type="site" description="Essential for catalytic activity" evidence="14">
    <location>
        <position position="141"/>
    </location>
</feature>
<dbReference type="GO" id="GO:0030145">
    <property type="term" value="F:manganese ion binding"/>
    <property type="evidence" value="ECO:0007669"/>
    <property type="project" value="UniProtKB-UniRule"/>
</dbReference>
<comment type="catalytic activity">
    <reaction evidence="1 14 15">
        <text>D-ribulose 5-phosphate = (2S)-2-hydroxy-3-oxobutyl phosphate + formate + H(+)</text>
        <dbReference type="Rhea" id="RHEA:18457"/>
        <dbReference type="ChEBI" id="CHEBI:15378"/>
        <dbReference type="ChEBI" id="CHEBI:15740"/>
        <dbReference type="ChEBI" id="CHEBI:58121"/>
        <dbReference type="ChEBI" id="CHEBI:58830"/>
        <dbReference type="EC" id="4.1.99.12"/>
    </reaction>
</comment>
<feature type="binding site" evidence="14">
    <location>
        <position position="43"/>
    </location>
    <ligand>
        <name>Mg(2+)</name>
        <dbReference type="ChEBI" id="CHEBI:18420"/>
        <label>1</label>
    </ligand>
</feature>
<dbReference type="SUPFAM" id="SSF55821">
    <property type="entry name" value="YrdC/RibB"/>
    <property type="match status" value="1"/>
</dbReference>
<comment type="similarity">
    <text evidence="5">In the N-terminal section; belongs to the DHBP synthase family.</text>
</comment>
<dbReference type="PANTHER" id="PTHR21327">
    <property type="entry name" value="GTP CYCLOHYDROLASE II-RELATED"/>
    <property type="match status" value="1"/>
</dbReference>
<keyword evidence="16" id="KW-0378">Hydrolase</keyword>
<dbReference type="RefSeq" id="WP_083701208.1">
    <property type="nucleotide sequence ID" value="NZ_BMEH01000003.1"/>
</dbReference>
<dbReference type="GO" id="GO:0009231">
    <property type="term" value="P:riboflavin biosynthetic process"/>
    <property type="evidence" value="ECO:0007669"/>
    <property type="project" value="UniProtKB-UniRule"/>
</dbReference>
<comment type="cofactor">
    <cofactor evidence="14 15">
        <name>Mg(2+)</name>
        <dbReference type="ChEBI" id="CHEBI:18420"/>
    </cofactor>
    <cofactor evidence="14 15">
        <name>Mn(2+)</name>
        <dbReference type="ChEBI" id="CHEBI:29035"/>
    </cofactor>
    <text evidence="14 15">Binds 2 divalent metal cations per subunit. Magnesium or manganese.</text>
</comment>
<evidence type="ECO:0000256" key="14">
    <source>
        <dbReference type="HAMAP-Rule" id="MF_00180"/>
    </source>
</evidence>
<dbReference type="NCBIfam" id="TIGR00506">
    <property type="entry name" value="ribB"/>
    <property type="match status" value="1"/>
</dbReference>
<dbReference type="STRING" id="1086013.SAMN05421774_103305"/>
<dbReference type="OrthoDB" id="9793111at2"/>
<feature type="binding site" evidence="14">
    <location>
        <begin position="42"/>
        <end position="43"/>
    </location>
    <ligand>
        <name>D-ribulose 5-phosphate</name>
        <dbReference type="ChEBI" id="CHEBI:58121"/>
    </ligand>
</feature>
<dbReference type="UniPathway" id="UPA00275">
    <property type="reaction ID" value="UER00399"/>
</dbReference>
<keyword evidence="12 14" id="KW-0464">Manganese</keyword>
<evidence type="ECO:0000256" key="11">
    <source>
        <dbReference type="ARBA" id="ARBA00022842"/>
    </source>
</evidence>
<keyword evidence="9 14" id="KW-0686">Riboflavin biosynthesis</keyword>
<accession>A0A1N7ND39</accession>
<evidence type="ECO:0000256" key="9">
    <source>
        <dbReference type="ARBA" id="ARBA00022619"/>
    </source>
</evidence>
<dbReference type="GO" id="GO:0003935">
    <property type="term" value="F:GTP cyclohydrolase II activity"/>
    <property type="evidence" value="ECO:0007669"/>
    <property type="project" value="TreeGrafter"/>
</dbReference>
<dbReference type="Gene3D" id="3.90.870.10">
    <property type="entry name" value="DHBP synthase"/>
    <property type="match status" value="1"/>
</dbReference>
<dbReference type="FunFam" id="3.90.870.10:FF:000001">
    <property type="entry name" value="Riboflavin biosynthesis protein RibBA"/>
    <property type="match status" value="1"/>
</dbReference>
<name>A0A1N7ND39_9RHOB</name>
<evidence type="ECO:0000256" key="4">
    <source>
        <dbReference type="ARBA" id="ARBA00004904"/>
    </source>
</evidence>
<evidence type="ECO:0000256" key="3">
    <source>
        <dbReference type="ARBA" id="ARBA00002284"/>
    </source>
</evidence>
<gene>
    <name evidence="14" type="primary">ribB</name>
    <name evidence="16" type="ORF">SAMN05421774_103305</name>
</gene>
<comment type="cofactor">
    <cofactor evidence="2">
        <name>Mn(2+)</name>
        <dbReference type="ChEBI" id="CHEBI:29035"/>
    </cofactor>
</comment>
<evidence type="ECO:0000256" key="6">
    <source>
        <dbReference type="ARBA" id="ARBA00008976"/>
    </source>
</evidence>
<dbReference type="EMBL" id="FTOT01000003">
    <property type="protein sequence ID" value="SIS96264.1"/>
    <property type="molecule type" value="Genomic_DNA"/>
</dbReference>
<keyword evidence="11 14" id="KW-0460">Magnesium</keyword>
<feature type="binding site" evidence="14">
    <location>
        <begin position="155"/>
        <end position="159"/>
    </location>
    <ligand>
        <name>D-ribulose 5-phosphate</name>
        <dbReference type="ChEBI" id="CHEBI:58121"/>
    </ligand>
</feature>
<feature type="site" description="Essential for catalytic activity" evidence="14">
    <location>
        <position position="179"/>
    </location>
</feature>
<reference evidence="16 17" key="1">
    <citation type="submission" date="2017-01" db="EMBL/GenBank/DDBJ databases">
        <authorList>
            <person name="Mah S.A."/>
            <person name="Swanson W.J."/>
            <person name="Moy G.W."/>
            <person name="Vacquier V.D."/>
        </authorList>
    </citation>
    <scope>NUCLEOTIDE SEQUENCE [LARGE SCALE GENOMIC DNA]</scope>
    <source>
        <strain evidence="16 17">DSM 26375</strain>
    </source>
</reference>
<evidence type="ECO:0000313" key="16">
    <source>
        <dbReference type="EMBL" id="SIS96264.1"/>
    </source>
</evidence>
<sequence>MTAHSACPLPAIVAHAAPPGLRAALDAFAKGAMLIVTDDDGRENEGDLIMAAVHCRPQDMAFIVRHTSGIVCAPLMPEIAARLDLPPMVARNDAPFATAFTVSVDWRMGTTTGISAADRCATVRGLADPDSRPADFVRPGHIFPLVARQGGVLERDGHTEAAVDLCRLTDLPPVGVICELVNDDGTVMRGDDLAAFGARHGLHRITIADLIALRRTLEAGAAAIAAQ</sequence>
<comment type="pathway">
    <text evidence="4 14 15">Cofactor biosynthesis; riboflavin biosynthesis; 2-hydroxy-3-oxobutyl phosphate from D-ribulose 5-phosphate: step 1/1.</text>
</comment>
<comment type="subunit">
    <text evidence="14 15">Homodimer.</text>
</comment>
<evidence type="ECO:0000256" key="8">
    <source>
        <dbReference type="ARBA" id="ARBA00018836"/>
    </source>
</evidence>
<evidence type="ECO:0000313" key="17">
    <source>
        <dbReference type="Proteomes" id="UP000186141"/>
    </source>
</evidence>
<comment type="function">
    <text evidence="3 14 15">Catalyzes the conversion of D-ribulose 5-phosphate to formate and 3,4-dihydroxy-2-butanone 4-phosphate.</text>
</comment>
<evidence type="ECO:0000256" key="5">
    <source>
        <dbReference type="ARBA" id="ARBA00005520"/>
    </source>
</evidence>
<dbReference type="PANTHER" id="PTHR21327:SF18">
    <property type="entry name" value="3,4-DIHYDROXY-2-BUTANONE 4-PHOSPHATE SYNTHASE"/>
    <property type="match status" value="1"/>
</dbReference>
<dbReference type="EC" id="4.1.99.12" evidence="7 14"/>
<dbReference type="GO" id="GO:0005829">
    <property type="term" value="C:cytosol"/>
    <property type="evidence" value="ECO:0007669"/>
    <property type="project" value="TreeGrafter"/>
</dbReference>